<dbReference type="SUPFAM" id="SSF48239">
    <property type="entry name" value="Terpenoid cyclases/Protein prenyltransferases"/>
    <property type="match status" value="1"/>
</dbReference>
<feature type="domain" description="Terpene synthase N-terminal" evidence="4">
    <location>
        <begin position="54"/>
        <end position="137"/>
    </location>
</feature>
<keyword evidence="3" id="KW-0456">Lyase</keyword>
<keyword evidence="6" id="KW-1185">Reference proteome</keyword>
<dbReference type="Gene3D" id="1.50.10.130">
    <property type="entry name" value="Terpene synthase, N-terminal domain"/>
    <property type="match status" value="1"/>
</dbReference>
<dbReference type="Proteomes" id="UP000447434">
    <property type="component" value="Chromosome 20"/>
</dbReference>
<evidence type="ECO:0000256" key="1">
    <source>
        <dbReference type="ARBA" id="ARBA00001946"/>
    </source>
</evidence>
<dbReference type="AlphaFoldDB" id="A0A6A4NVM4"/>
<keyword evidence="2" id="KW-0460">Magnesium</keyword>
<dbReference type="PANTHER" id="PTHR31225">
    <property type="entry name" value="OS04G0344100 PROTEIN-RELATED"/>
    <property type="match status" value="1"/>
</dbReference>
<evidence type="ECO:0000313" key="6">
    <source>
        <dbReference type="Proteomes" id="UP000447434"/>
    </source>
</evidence>
<protein>
    <submittedName>
        <fullName evidence="5">Putative (3S,6E)-nerolidol synthase</fullName>
    </submittedName>
</protein>
<dbReference type="InterPro" id="IPR008930">
    <property type="entry name" value="Terpenoid_cyclase/PrenylTrfase"/>
</dbReference>
<proteinExistence type="predicted"/>
<dbReference type="Pfam" id="PF01397">
    <property type="entry name" value="Terpene_synth"/>
    <property type="match status" value="1"/>
</dbReference>
<comment type="cofactor">
    <cofactor evidence="1">
        <name>Mg(2+)</name>
        <dbReference type="ChEBI" id="CHEBI:18420"/>
    </cofactor>
</comment>
<dbReference type="OrthoDB" id="1877784at2759"/>
<reference evidence="6" key="1">
    <citation type="journal article" date="2020" name="Nat. Commun.">
        <title>Genome sequence of the cluster root forming white lupin.</title>
        <authorList>
            <person name="Hufnagel B."/>
            <person name="Marques A."/>
            <person name="Soriano A."/>
            <person name="Marques L."/>
            <person name="Divol F."/>
            <person name="Doumas P."/>
            <person name="Sallet E."/>
            <person name="Mancinotti D."/>
            <person name="Carrere S."/>
            <person name="Marande W."/>
            <person name="Arribat S."/>
            <person name="Keller J."/>
            <person name="Huneau C."/>
            <person name="Blein T."/>
            <person name="Aime D."/>
            <person name="Laguerre M."/>
            <person name="Taylor J."/>
            <person name="Schubert V."/>
            <person name="Nelson M."/>
            <person name="Geu-Flores F."/>
            <person name="Crespi M."/>
            <person name="Gallardo-Guerrero K."/>
            <person name="Delaux P.-M."/>
            <person name="Salse J."/>
            <person name="Berges H."/>
            <person name="Guyot R."/>
            <person name="Gouzy J."/>
            <person name="Peret B."/>
        </authorList>
    </citation>
    <scope>NUCLEOTIDE SEQUENCE [LARGE SCALE GENOMIC DNA]</scope>
    <source>
        <strain evidence="6">cv. Amiga</strain>
    </source>
</reference>
<sequence>MALHLTSLIFSKTEIVPTKASRSPSIKYVKCGFQRPSNKWNIVQEDFLNSNNHEEKLKVLKHVFTNGSESSLQKVYMIDAMQRLNIDYHFQQEIDDFLRKEYKIYNTSENGIGHADDLHHIALHFRLFRQQGHYVPPG</sequence>
<evidence type="ECO:0000313" key="5">
    <source>
        <dbReference type="EMBL" id="KAE9591804.1"/>
    </source>
</evidence>
<dbReference type="EMBL" id="WOCE01000020">
    <property type="protein sequence ID" value="KAE9591804.1"/>
    <property type="molecule type" value="Genomic_DNA"/>
</dbReference>
<evidence type="ECO:0000259" key="4">
    <source>
        <dbReference type="Pfam" id="PF01397"/>
    </source>
</evidence>
<organism evidence="5 6">
    <name type="scientific">Lupinus albus</name>
    <name type="common">White lupine</name>
    <name type="synonym">Lupinus termis</name>
    <dbReference type="NCBI Taxonomy" id="3870"/>
    <lineage>
        <taxon>Eukaryota</taxon>
        <taxon>Viridiplantae</taxon>
        <taxon>Streptophyta</taxon>
        <taxon>Embryophyta</taxon>
        <taxon>Tracheophyta</taxon>
        <taxon>Spermatophyta</taxon>
        <taxon>Magnoliopsida</taxon>
        <taxon>eudicotyledons</taxon>
        <taxon>Gunneridae</taxon>
        <taxon>Pentapetalae</taxon>
        <taxon>rosids</taxon>
        <taxon>fabids</taxon>
        <taxon>Fabales</taxon>
        <taxon>Fabaceae</taxon>
        <taxon>Papilionoideae</taxon>
        <taxon>50 kb inversion clade</taxon>
        <taxon>genistoids sensu lato</taxon>
        <taxon>core genistoids</taxon>
        <taxon>Genisteae</taxon>
        <taxon>Lupinus</taxon>
    </lineage>
</organism>
<evidence type="ECO:0000256" key="3">
    <source>
        <dbReference type="ARBA" id="ARBA00023239"/>
    </source>
</evidence>
<name>A0A6A4NVM4_LUPAL</name>
<dbReference type="InterPro" id="IPR036965">
    <property type="entry name" value="Terpene_synth_N_sf"/>
</dbReference>
<evidence type="ECO:0000256" key="2">
    <source>
        <dbReference type="ARBA" id="ARBA00022842"/>
    </source>
</evidence>
<accession>A0A6A4NVM4</accession>
<dbReference type="InterPro" id="IPR001906">
    <property type="entry name" value="Terpene_synth_N"/>
</dbReference>
<dbReference type="InterPro" id="IPR050148">
    <property type="entry name" value="Terpene_synthase-like"/>
</dbReference>
<comment type="caution">
    <text evidence="5">The sequence shown here is derived from an EMBL/GenBank/DDBJ whole genome shotgun (WGS) entry which is preliminary data.</text>
</comment>
<gene>
    <name evidence="5" type="ORF">Lalb_Chr20g0122581</name>
</gene>
<dbReference type="GO" id="GO:0010333">
    <property type="term" value="F:terpene synthase activity"/>
    <property type="evidence" value="ECO:0007669"/>
    <property type="project" value="InterPro"/>
</dbReference>
<dbReference type="PANTHER" id="PTHR31225:SF0">
    <property type="entry name" value="S-(+)-LINALOOL SYNTHASE, CHLOROPLASTIC"/>
    <property type="match status" value="1"/>
</dbReference>
<dbReference type="GO" id="GO:0016114">
    <property type="term" value="P:terpenoid biosynthetic process"/>
    <property type="evidence" value="ECO:0007669"/>
    <property type="project" value="InterPro"/>
</dbReference>